<dbReference type="Proteomes" id="UP001597405">
    <property type="component" value="Unassembled WGS sequence"/>
</dbReference>
<sequence length="50" mass="4888">MSAWYRICTRSAQAPLAGAAAGSAKAGETINAASSDAAAIPNTALARAIP</sequence>
<organism evidence="1 2">
    <name type="scientific">Mesorhizobium newzealandense</name>
    <dbReference type="NCBI Taxonomy" id="1300302"/>
    <lineage>
        <taxon>Bacteria</taxon>
        <taxon>Pseudomonadati</taxon>
        <taxon>Pseudomonadota</taxon>
        <taxon>Alphaproteobacteria</taxon>
        <taxon>Hyphomicrobiales</taxon>
        <taxon>Phyllobacteriaceae</taxon>
        <taxon>Mesorhizobium</taxon>
    </lineage>
</organism>
<protein>
    <submittedName>
        <fullName evidence="1">Uncharacterized protein</fullName>
    </submittedName>
</protein>
<evidence type="ECO:0000313" key="2">
    <source>
        <dbReference type="Proteomes" id="UP001597405"/>
    </source>
</evidence>
<dbReference type="EMBL" id="JBHUGZ010000022">
    <property type="protein sequence ID" value="MFD1986617.1"/>
    <property type="molecule type" value="Genomic_DNA"/>
</dbReference>
<gene>
    <name evidence="1" type="ORF">ACFSOZ_29725</name>
</gene>
<comment type="caution">
    <text evidence="1">The sequence shown here is derived from an EMBL/GenBank/DDBJ whole genome shotgun (WGS) entry which is preliminary data.</text>
</comment>
<name>A0ABW4UK94_9HYPH</name>
<reference evidence="2" key="1">
    <citation type="journal article" date="2019" name="Int. J. Syst. Evol. Microbiol.">
        <title>The Global Catalogue of Microorganisms (GCM) 10K type strain sequencing project: providing services to taxonomists for standard genome sequencing and annotation.</title>
        <authorList>
            <consortium name="The Broad Institute Genomics Platform"/>
            <consortium name="The Broad Institute Genome Sequencing Center for Infectious Disease"/>
            <person name="Wu L."/>
            <person name="Ma J."/>
        </authorList>
    </citation>
    <scope>NUCLEOTIDE SEQUENCE [LARGE SCALE GENOMIC DNA]</scope>
    <source>
        <strain evidence="2">CGMCC 1.16225</strain>
    </source>
</reference>
<keyword evidence="2" id="KW-1185">Reference proteome</keyword>
<accession>A0ABW4UK94</accession>
<dbReference type="RefSeq" id="WP_379103950.1">
    <property type="nucleotide sequence ID" value="NZ_JBHUGZ010000022.1"/>
</dbReference>
<proteinExistence type="predicted"/>
<evidence type="ECO:0000313" key="1">
    <source>
        <dbReference type="EMBL" id="MFD1986617.1"/>
    </source>
</evidence>